<geneLocation type="chloroplast" evidence="11"/>
<keyword evidence="6 10" id="KW-1133">Transmembrane helix</keyword>
<dbReference type="GO" id="GO:0009522">
    <property type="term" value="C:photosystem I"/>
    <property type="evidence" value="ECO:0007669"/>
    <property type="project" value="InterPro"/>
</dbReference>
<dbReference type="InterPro" id="IPR003359">
    <property type="entry name" value="PSI_Ycf4_assembly"/>
</dbReference>
<dbReference type="Pfam" id="PF02392">
    <property type="entry name" value="Ycf4"/>
    <property type="match status" value="1"/>
</dbReference>
<dbReference type="PANTHER" id="PTHR33288:SF4">
    <property type="entry name" value="PHOTOSYSTEM I ASSEMBLY PROTEIN YCF4"/>
    <property type="match status" value="1"/>
</dbReference>
<evidence type="ECO:0000256" key="10">
    <source>
        <dbReference type="HAMAP-Rule" id="MF_00437"/>
    </source>
</evidence>
<evidence type="ECO:0000256" key="3">
    <source>
        <dbReference type="ARBA" id="ARBA00015395"/>
    </source>
</evidence>
<feature type="transmembrane region" description="Helical" evidence="10">
    <location>
        <begin position="21"/>
        <end position="43"/>
    </location>
</feature>
<organism evidence="11">
    <name type="scientific">Avrainvillea mazei</name>
    <dbReference type="NCBI Taxonomy" id="381412"/>
    <lineage>
        <taxon>Eukaryota</taxon>
        <taxon>Viridiplantae</taxon>
        <taxon>Chlorophyta</taxon>
        <taxon>core chlorophytes</taxon>
        <taxon>Ulvophyceae</taxon>
        <taxon>TCBD clade</taxon>
        <taxon>Bryopsidales</taxon>
        <taxon>Halimedineae</taxon>
        <taxon>Dichotomosiphonaceae</taxon>
        <taxon>Avrainvillea</taxon>
    </lineage>
</organism>
<feature type="transmembrane region" description="Helical" evidence="10">
    <location>
        <begin position="63"/>
        <end position="88"/>
    </location>
</feature>
<evidence type="ECO:0000256" key="9">
    <source>
        <dbReference type="ARBA" id="ARBA00046286"/>
    </source>
</evidence>
<evidence type="ECO:0000313" key="11">
    <source>
        <dbReference type="EMBL" id="ARQ82180.1"/>
    </source>
</evidence>
<keyword evidence="11" id="KW-0150">Chloroplast</keyword>
<dbReference type="GO" id="GO:0009535">
    <property type="term" value="C:chloroplast thylakoid membrane"/>
    <property type="evidence" value="ECO:0007669"/>
    <property type="project" value="UniProtKB-SubCell"/>
</dbReference>
<gene>
    <name evidence="10 11" type="primary">ycf4</name>
</gene>
<evidence type="ECO:0000256" key="2">
    <source>
        <dbReference type="ARBA" id="ARBA00008198"/>
    </source>
</evidence>
<evidence type="ECO:0000256" key="6">
    <source>
        <dbReference type="ARBA" id="ARBA00022989"/>
    </source>
</evidence>
<evidence type="ECO:0000256" key="5">
    <source>
        <dbReference type="ARBA" id="ARBA00022692"/>
    </source>
</evidence>
<dbReference type="EMBL" id="KY509313">
    <property type="protein sequence ID" value="ARQ82180.1"/>
    <property type="molecule type" value="Genomic_DNA"/>
</dbReference>
<accession>A0A1X9RPV0</accession>
<dbReference type="PROSITE" id="PS51257">
    <property type="entry name" value="PROKAR_LIPOPROTEIN"/>
    <property type="match status" value="1"/>
</dbReference>
<dbReference type="AlphaFoldDB" id="A0A1X9RPV0"/>
<protein>
    <recommendedName>
        <fullName evidence="3 10">Photosystem I assembly protein Ycf4</fullName>
    </recommendedName>
</protein>
<proteinExistence type="inferred from homology"/>
<comment type="subcellular location">
    <subcellularLocation>
        <location evidence="9">Plastid thylakoid membrane</location>
        <topology evidence="9">Multi-pass membrane protein</topology>
    </subcellularLocation>
    <subcellularLocation>
        <location evidence="10">Plastid</location>
        <location evidence="10">Chloroplast thylakoid membrane</location>
        <topology evidence="10">Multi-pass membrane protein</topology>
    </subcellularLocation>
</comment>
<dbReference type="GO" id="GO:0015979">
    <property type="term" value="P:photosynthesis"/>
    <property type="evidence" value="ECO:0007669"/>
    <property type="project" value="UniProtKB-UniRule"/>
</dbReference>
<keyword evidence="5 10" id="KW-0812">Transmembrane</keyword>
<evidence type="ECO:0000256" key="7">
    <source>
        <dbReference type="ARBA" id="ARBA00023078"/>
    </source>
</evidence>
<keyword evidence="11" id="KW-0934">Plastid</keyword>
<evidence type="ECO:0000256" key="8">
    <source>
        <dbReference type="ARBA" id="ARBA00023136"/>
    </source>
</evidence>
<evidence type="ECO:0000256" key="1">
    <source>
        <dbReference type="ARBA" id="ARBA00002862"/>
    </source>
</evidence>
<comment type="similarity">
    <text evidence="2 10">Belongs to the Ycf4 family.</text>
</comment>
<reference evidence="11" key="1">
    <citation type="journal article" date="2017" name="J. Phycol.">
        <title>Phylogenetic position of the coral symbiont Ostreobium (Ulvophyceae) inferred from chloroplast genome data.</title>
        <authorList>
            <person name="Verbruggen H."/>
            <person name="Marcelino V.R."/>
            <person name="Guiry M.D."/>
            <person name="Cremen M.C."/>
            <person name="Jackson C.J."/>
        </authorList>
    </citation>
    <scope>NUCLEOTIDE SEQUENCE</scope>
</reference>
<name>A0A1X9RPV0_9CHLO</name>
<keyword evidence="7 10" id="KW-0793">Thylakoid</keyword>
<dbReference type="HAMAP" id="MF_00437">
    <property type="entry name" value="Ycf4"/>
    <property type="match status" value="1"/>
</dbReference>
<evidence type="ECO:0000256" key="4">
    <source>
        <dbReference type="ARBA" id="ARBA00022531"/>
    </source>
</evidence>
<dbReference type="PANTHER" id="PTHR33288">
    <property type="match status" value="1"/>
</dbReference>
<comment type="function">
    <text evidence="1 10">Seems to be required for the assembly of the photosystem I complex.</text>
</comment>
<keyword evidence="4 10" id="KW-0602">Photosynthesis</keyword>
<sequence>MKTNVSLRRYKIYGARRFSNIFWTILLFFGSCNFILTALSSYLNFNLLPFIQYEKIQFFPQGLVMFFYGFLGLIFSFYLFLTIFWNIGSGFNEINKKKSYFRIFRWGFPGSNRRINFYYSFDEILGIQIDMKQGLNPQRTIFLCLKENKKIPLIRAGQPLTIDEIEIQAAELSKFLKVELTIGNN</sequence>
<keyword evidence="8 10" id="KW-0472">Membrane</keyword>